<name>A0A1M7Q1N5_9BACI</name>
<dbReference type="SMART" id="SM00354">
    <property type="entry name" value="HTH_LACI"/>
    <property type="match status" value="1"/>
</dbReference>
<keyword evidence="1" id="KW-0805">Transcription regulation</keyword>
<feature type="domain" description="HTH lacI-type" evidence="4">
    <location>
        <begin position="3"/>
        <end position="57"/>
    </location>
</feature>
<dbReference type="GO" id="GO:0000976">
    <property type="term" value="F:transcription cis-regulatory region binding"/>
    <property type="evidence" value="ECO:0007669"/>
    <property type="project" value="TreeGrafter"/>
</dbReference>
<evidence type="ECO:0000313" key="7">
    <source>
        <dbReference type="EMBL" id="SHN24051.1"/>
    </source>
</evidence>
<proteinExistence type="predicted"/>
<feature type="domain" description="HTH crp-type" evidence="6">
    <location>
        <begin position="1"/>
        <end position="44"/>
    </location>
</feature>
<evidence type="ECO:0000313" key="8">
    <source>
        <dbReference type="Proteomes" id="UP000184184"/>
    </source>
</evidence>
<dbReference type="InterPro" id="IPR010982">
    <property type="entry name" value="Lambda_DNA-bd_dom_sf"/>
</dbReference>
<dbReference type="Pfam" id="PF00356">
    <property type="entry name" value="LacI"/>
    <property type="match status" value="1"/>
</dbReference>
<dbReference type="EMBL" id="FRCZ01000005">
    <property type="protein sequence ID" value="SHN24051.1"/>
    <property type="molecule type" value="Genomic_DNA"/>
</dbReference>
<dbReference type="OrthoDB" id="9775106at2"/>
<dbReference type="RefSeq" id="WP_073202407.1">
    <property type="nucleotide sequence ID" value="NZ_FRCZ01000005.1"/>
</dbReference>
<dbReference type="InterPro" id="IPR028082">
    <property type="entry name" value="Peripla_BP_I"/>
</dbReference>
<dbReference type="PROSITE" id="PS50943">
    <property type="entry name" value="HTH_CROC1"/>
    <property type="match status" value="1"/>
</dbReference>
<reference evidence="7 8" key="1">
    <citation type="submission" date="2016-11" db="EMBL/GenBank/DDBJ databases">
        <authorList>
            <person name="Jaros S."/>
            <person name="Januszkiewicz K."/>
            <person name="Wedrychowicz H."/>
        </authorList>
    </citation>
    <scope>NUCLEOTIDE SEQUENCE [LARGE SCALE GENOMIC DNA]</scope>
    <source>
        <strain evidence="7 8">CGMCC 1.10681</strain>
    </source>
</reference>
<dbReference type="AlphaFoldDB" id="A0A1M7Q1N5"/>
<dbReference type="PRINTS" id="PR00036">
    <property type="entry name" value="HTHLACI"/>
</dbReference>
<dbReference type="PANTHER" id="PTHR30146">
    <property type="entry name" value="LACI-RELATED TRANSCRIPTIONAL REPRESSOR"/>
    <property type="match status" value="1"/>
</dbReference>
<evidence type="ECO:0000259" key="4">
    <source>
        <dbReference type="PROSITE" id="PS50932"/>
    </source>
</evidence>
<gene>
    <name evidence="7" type="ORF">SAMN05216179_2733</name>
</gene>
<dbReference type="SUPFAM" id="SSF47413">
    <property type="entry name" value="lambda repressor-like DNA-binding domains"/>
    <property type="match status" value="1"/>
</dbReference>
<keyword evidence="2" id="KW-0238">DNA-binding</keyword>
<evidence type="ECO:0000256" key="3">
    <source>
        <dbReference type="ARBA" id="ARBA00023163"/>
    </source>
</evidence>
<feature type="domain" description="HTH cro/C1-type" evidence="5">
    <location>
        <begin position="2"/>
        <end position="47"/>
    </location>
</feature>
<dbReference type="CDD" id="cd01392">
    <property type="entry name" value="HTH_LacI"/>
    <property type="match status" value="1"/>
</dbReference>
<dbReference type="SUPFAM" id="SSF53822">
    <property type="entry name" value="Periplasmic binding protein-like I"/>
    <property type="match status" value="1"/>
</dbReference>
<dbReference type="InterPro" id="IPR001387">
    <property type="entry name" value="Cro/C1-type_HTH"/>
</dbReference>
<keyword evidence="3" id="KW-0804">Transcription</keyword>
<dbReference type="InterPro" id="IPR046335">
    <property type="entry name" value="LacI/GalR-like_sensor"/>
</dbReference>
<dbReference type="Pfam" id="PF13377">
    <property type="entry name" value="Peripla_BP_3"/>
    <property type="match status" value="1"/>
</dbReference>
<dbReference type="PROSITE" id="PS00356">
    <property type="entry name" value="HTH_LACI_1"/>
    <property type="match status" value="1"/>
</dbReference>
<organism evidence="7 8">
    <name type="scientific">Gracilibacillus kekensis</name>
    <dbReference type="NCBI Taxonomy" id="1027249"/>
    <lineage>
        <taxon>Bacteria</taxon>
        <taxon>Bacillati</taxon>
        <taxon>Bacillota</taxon>
        <taxon>Bacilli</taxon>
        <taxon>Bacillales</taxon>
        <taxon>Bacillaceae</taxon>
        <taxon>Gracilibacillus</taxon>
    </lineage>
</organism>
<evidence type="ECO:0000259" key="5">
    <source>
        <dbReference type="PROSITE" id="PS50943"/>
    </source>
</evidence>
<keyword evidence="8" id="KW-1185">Reference proteome</keyword>
<evidence type="ECO:0000256" key="1">
    <source>
        <dbReference type="ARBA" id="ARBA00023015"/>
    </source>
</evidence>
<evidence type="ECO:0000259" key="6">
    <source>
        <dbReference type="PROSITE" id="PS51063"/>
    </source>
</evidence>
<dbReference type="InterPro" id="IPR000843">
    <property type="entry name" value="HTH_LacI"/>
</dbReference>
<dbReference type="PROSITE" id="PS51063">
    <property type="entry name" value="HTH_CRP_2"/>
    <property type="match status" value="1"/>
</dbReference>
<dbReference type="GO" id="GO:0003700">
    <property type="term" value="F:DNA-binding transcription factor activity"/>
    <property type="evidence" value="ECO:0007669"/>
    <property type="project" value="TreeGrafter"/>
</dbReference>
<dbReference type="Proteomes" id="UP000184184">
    <property type="component" value="Unassembled WGS sequence"/>
</dbReference>
<dbReference type="CDD" id="cd06267">
    <property type="entry name" value="PBP1_LacI_sugar_binding-like"/>
    <property type="match status" value="1"/>
</dbReference>
<sequence>MNLTIQDIADMAGVSRATVSKIINNYNGVNEKTKKRVMQIINETGYQPTFSAKSLATKKSNLIGVIYAGKVNVDFTHPFFNKVITSFKKAIGLSGYDILLFSNEQFKQDDGSYLARCKHFGVDGCLIISGDDIEETIEELVKSEIPCLGIDIEISGPNTSYVTTDNKILSECVVQHLYNNSIRDIAYIGGEQQSYVAKNRKQGFINIMERLSLPIVNDWIEKGDFFTESGYLAMKRILTKKPYPRAVYAISDLMALGAIEAIQEHGLKVPEDIVVVGCDDIEACQFSKPKLTTIKQDKETIGKLSAQMLQYLIQHKQDIEPKLVEPQLVVRESCGSLIDKGF</sequence>
<dbReference type="InterPro" id="IPR012318">
    <property type="entry name" value="HTH_CRP"/>
</dbReference>
<accession>A0A1M7Q1N5</accession>
<dbReference type="Gene3D" id="3.40.50.2300">
    <property type="match status" value="2"/>
</dbReference>
<dbReference type="PANTHER" id="PTHR30146:SF109">
    <property type="entry name" value="HTH-TYPE TRANSCRIPTIONAL REGULATOR GALS"/>
    <property type="match status" value="1"/>
</dbReference>
<protein>
    <submittedName>
        <fullName evidence="7">Transcriptional regulator, LacI family</fullName>
    </submittedName>
</protein>
<evidence type="ECO:0000256" key="2">
    <source>
        <dbReference type="ARBA" id="ARBA00023125"/>
    </source>
</evidence>
<dbReference type="Gene3D" id="1.10.260.40">
    <property type="entry name" value="lambda repressor-like DNA-binding domains"/>
    <property type="match status" value="1"/>
</dbReference>
<dbReference type="PROSITE" id="PS50932">
    <property type="entry name" value="HTH_LACI_2"/>
    <property type="match status" value="1"/>
</dbReference>
<dbReference type="STRING" id="1027249.SAMN05216179_2733"/>